<dbReference type="EMBL" id="JACSGR010000002">
    <property type="protein sequence ID" value="MBH5328467.1"/>
    <property type="molecule type" value="Genomic_DNA"/>
</dbReference>
<proteinExistence type="predicted"/>
<reference evidence="1 2" key="1">
    <citation type="submission" date="2020-09" db="EMBL/GenBank/DDBJ databases">
        <title>Eikenella S3660 sp. nov., isolated from a throat swab.</title>
        <authorList>
            <person name="Buhl M."/>
        </authorList>
    </citation>
    <scope>NUCLEOTIDE SEQUENCE [LARGE SCALE GENOMIC DNA]</scope>
    <source>
        <strain evidence="1 2">S3360</strain>
    </source>
</reference>
<gene>
    <name evidence="1" type="ORF">H9Q10_02110</name>
</gene>
<protein>
    <submittedName>
        <fullName evidence="1">DUF2478 domain-containing protein</fullName>
    </submittedName>
</protein>
<sequence>MTDFSTAAVIFQNDAQADAAAAALWQAAAGLRRQGFRIGGLLNPLDGQGRHLNSRLVSLADGAEFPIFQNLGSGSSGCKLDGGKLAEAGAAVREAVQARADLVFINKFGHAEIENRGLLAEYLAAAAAGIPVLTTVHTKYLPEWRDFCGGEGAELPADSAAVIAWARNALAAIGDGHD</sequence>
<dbReference type="RefSeq" id="WP_197902396.1">
    <property type="nucleotide sequence ID" value="NZ_JACSGR010000002.1"/>
</dbReference>
<dbReference type="Proteomes" id="UP000768471">
    <property type="component" value="Unassembled WGS sequence"/>
</dbReference>
<organism evidence="1 2">
    <name type="scientific">Eikenella glucosivorans</name>
    <dbReference type="NCBI Taxonomy" id="2766967"/>
    <lineage>
        <taxon>Bacteria</taxon>
        <taxon>Pseudomonadati</taxon>
        <taxon>Pseudomonadota</taxon>
        <taxon>Betaproteobacteria</taxon>
        <taxon>Neisseriales</taxon>
        <taxon>Neisseriaceae</taxon>
        <taxon>Eikenella</taxon>
    </lineage>
</organism>
<comment type="caution">
    <text evidence="1">The sequence shown here is derived from an EMBL/GenBank/DDBJ whole genome shotgun (WGS) entry which is preliminary data.</text>
</comment>
<dbReference type="InterPro" id="IPR018912">
    <property type="entry name" value="DUF2478"/>
</dbReference>
<evidence type="ECO:0000313" key="1">
    <source>
        <dbReference type="EMBL" id="MBH5328467.1"/>
    </source>
</evidence>
<name>A0ABS0N833_9NEIS</name>
<evidence type="ECO:0000313" key="2">
    <source>
        <dbReference type="Proteomes" id="UP000768471"/>
    </source>
</evidence>
<accession>A0ABS0N833</accession>
<dbReference type="Pfam" id="PF10649">
    <property type="entry name" value="DUF2478"/>
    <property type="match status" value="1"/>
</dbReference>
<keyword evidence="2" id="KW-1185">Reference proteome</keyword>